<dbReference type="PROSITE" id="PS00615">
    <property type="entry name" value="C_TYPE_LECTIN_1"/>
    <property type="match status" value="1"/>
</dbReference>
<dbReference type="Gene3D" id="3.10.100.10">
    <property type="entry name" value="Mannose-Binding Protein A, subunit A"/>
    <property type="match status" value="1"/>
</dbReference>
<reference evidence="5" key="3">
    <citation type="submission" date="2025-09" db="UniProtKB">
        <authorList>
            <consortium name="Ensembl"/>
        </authorList>
    </citation>
    <scope>IDENTIFICATION</scope>
</reference>
<dbReference type="Pfam" id="PF00059">
    <property type="entry name" value="Lectin_C"/>
    <property type="match status" value="1"/>
</dbReference>
<accession>A0A670K6Z2</accession>
<dbReference type="GO" id="GO:0005576">
    <property type="term" value="C:extracellular region"/>
    <property type="evidence" value="ECO:0007669"/>
    <property type="project" value="UniProtKB-SubCell"/>
</dbReference>
<dbReference type="Proteomes" id="UP000472272">
    <property type="component" value="Chromosome 2"/>
</dbReference>
<evidence type="ECO:0000313" key="5">
    <source>
        <dbReference type="Ensembl" id="ENSPMRP00000033328.1"/>
    </source>
</evidence>
<keyword evidence="2" id="KW-0964">Secreted</keyword>
<dbReference type="InterPro" id="IPR018378">
    <property type="entry name" value="C-type_lectin_CS"/>
</dbReference>
<dbReference type="Ensembl" id="ENSPMRT00000035354.1">
    <property type="protein sequence ID" value="ENSPMRP00000033328.1"/>
    <property type="gene ID" value="ENSPMRG00000021607.1"/>
</dbReference>
<keyword evidence="6" id="KW-1185">Reference proteome</keyword>
<evidence type="ECO:0000259" key="4">
    <source>
        <dbReference type="PROSITE" id="PS50041"/>
    </source>
</evidence>
<evidence type="ECO:0000256" key="3">
    <source>
        <dbReference type="ARBA" id="ARBA00023157"/>
    </source>
</evidence>
<evidence type="ECO:0000313" key="6">
    <source>
        <dbReference type="Proteomes" id="UP000472272"/>
    </source>
</evidence>
<protein>
    <recommendedName>
        <fullName evidence="4">C-type lectin domain-containing protein</fullName>
    </recommendedName>
</protein>
<name>A0A670K6Z2_PODMU</name>
<organism evidence="5 6">
    <name type="scientific">Podarcis muralis</name>
    <name type="common">Wall lizard</name>
    <name type="synonym">Lacerta muralis</name>
    <dbReference type="NCBI Taxonomy" id="64176"/>
    <lineage>
        <taxon>Eukaryota</taxon>
        <taxon>Metazoa</taxon>
        <taxon>Chordata</taxon>
        <taxon>Craniata</taxon>
        <taxon>Vertebrata</taxon>
        <taxon>Euteleostomi</taxon>
        <taxon>Lepidosauria</taxon>
        <taxon>Squamata</taxon>
        <taxon>Bifurcata</taxon>
        <taxon>Unidentata</taxon>
        <taxon>Episquamata</taxon>
        <taxon>Laterata</taxon>
        <taxon>Lacertibaenia</taxon>
        <taxon>Lacertidae</taxon>
        <taxon>Podarcis</taxon>
    </lineage>
</organism>
<dbReference type="InterPro" id="IPR016186">
    <property type="entry name" value="C-type_lectin-like/link_sf"/>
</dbReference>
<dbReference type="AlphaFoldDB" id="A0A670K6Z2"/>
<evidence type="ECO:0000256" key="2">
    <source>
        <dbReference type="ARBA" id="ARBA00022525"/>
    </source>
</evidence>
<evidence type="ECO:0000256" key="1">
    <source>
        <dbReference type="ARBA" id="ARBA00004613"/>
    </source>
</evidence>
<feature type="domain" description="C-type lectin" evidence="4">
    <location>
        <begin position="1"/>
        <end position="46"/>
    </location>
</feature>
<dbReference type="PROSITE" id="PS50041">
    <property type="entry name" value="C_TYPE_LECTIN_2"/>
    <property type="match status" value="1"/>
</dbReference>
<proteinExistence type="predicted"/>
<reference evidence="5" key="2">
    <citation type="submission" date="2025-08" db="UniProtKB">
        <authorList>
            <consortium name="Ensembl"/>
        </authorList>
    </citation>
    <scope>IDENTIFICATION</scope>
</reference>
<reference evidence="5 6" key="1">
    <citation type="journal article" date="2019" name="Proc. Natl. Acad. Sci. U.S.A.">
        <title>Regulatory changes in pterin and carotenoid genes underlie balanced color polymorphisms in the wall lizard.</title>
        <authorList>
            <person name="Andrade P."/>
            <person name="Pinho C."/>
            <person name="Perez I de Lanuza G."/>
            <person name="Afonso S."/>
            <person name="Brejcha J."/>
            <person name="Rubin C.J."/>
            <person name="Wallerman O."/>
            <person name="Pereira P."/>
            <person name="Sabatino S.J."/>
            <person name="Bellati A."/>
            <person name="Pellitteri-Rosa D."/>
            <person name="Bosakova Z."/>
            <person name="Bunikis I."/>
            <person name="Carretero M.A."/>
            <person name="Feiner N."/>
            <person name="Marsik P."/>
            <person name="Pauperio F."/>
            <person name="Salvi D."/>
            <person name="Soler L."/>
            <person name="While G.M."/>
            <person name="Uller T."/>
            <person name="Font E."/>
            <person name="Andersson L."/>
            <person name="Carneiro M."/>
        </authorList>
    </citation>
    <scope>NUCLEOTIDE SEQUENCE</scope>
</reference>
<keyword evidence="3" id="KW-1015">Disulfide bond</keyword>
<sequence>LTSSAFCFWGPGEPNNALQGEDCATLLFNGKWNDAACHGNEYWICEQKSQVCTGYVAVNTL</sequence>
<dbReference type="SUPFAM" id="SSF56436">
    <property type="entry name" value="C-type lectin-like"/>
    <property type="match status" value="1"/>
</dbReference>
<comment type="subcellular location">
    <subcellularLocation>
        <location evidence="1">Secreted</location>
    </subcellularLocation>
</comment>
<dbReference type="InterPro" id="IPR016187">
    <property type="entry name" value="CTDL_fold"/>
</dbReference>
<dbReference type="InterPro" id="IPR001304">
    <property type="entry name" value="C-type_lectin-like"/>
</dbReference>
<dbReference type="OMA" id="WICEQKS"/>